<sequence length="116" mass="12697">MSENPTNPQHPFAPRPADFPAQRPESDLERFLGGSPGAVLARLVVLSLIVGFFLVWLDIRPGEVLAGLQRIVERFWAAGFDAVREIAAYLAAGAAIVVPVWLVLRLLSLKPRGQKN</sequence>
<evidence type="ECO:0000256" key="2">
    <source>
        <dbReference type="SAM" id="Phobius"/>
    </source>
</evidence>
<feature type="transmembrane region" description="Helical" evidence="2">
    <location>
        <begin position="86"/>
        <end position="107"/>
    </location>
</feature>
<evidence type="ECO:0000256" key="1">
    <source>
        <dbReference type="SAM" id="MobiDB-lite"/>
    </source>
</evidence>
<dbReference type="EMBL" id="FYDG01000002">
    <property type="protein sequence ID" value="SNB66751.1"/>
    <property type="molecule type" value="Genomic_DNA"/>
</dbReference>
<gene>
    <name evidence="4" type="ORF">SAMN06265338_102529</name>
</gene>
<accession>A0A212R3X3</accession>
<proteinExistence type="predicted"/>
<name>A0A212R3X3_RHOAC</name>
<keyword evidence="2" id="KW-0472">Membrane</keyword>
<feature type="transmembrane region" description="Helical" evidence="2">
    <location>
        <begin position="39"/>
        <end position="57"/>
    </location>
</feature>
<reference evidence="5" key="1">
    <citation type="submission" date="2017-06" db="EMBL/GenBank/DDBJ databases">
        <authorList>
            <person name="Varghese N."/>
            <person name="Submissions S."/>
        </authorList>
    </citation>
    <scope>NUCLEOTIDE SEQUENCE [LARGE SCALE GENOMIC DNA]</scope>
    <source>
        <strain evidence="5">DSM 137</strain>
    </source>
</reference>
<evidence type="ECO:0000259" key="3">
    <source>
        <dbReference type="Pfam" id="PF20061"/>
    </source>
</evidence>
<keyword evidence="2" id="KW-0812">Transmembrane</keyword>
<dbReference type="AlphaFoldDB" id="A0A212R3X3"/>
<organism evidence="4 5">
    <name type="scientific">Rhodoblastus acidophilus</name>
    <name type="common">Rhodopseudomonas acidophila</name>
    <dbReference type="NCBI Taxonomy" id="1074"/>
    <lineage>
        <taxon>Bacteria</taxon>
        <taxon>Pseudomonadati</taxon>
        <taxon>Pseudomonadota</taxon>
        <taxon>Alphaproteobacteria</taxon>
        <taxon>Hyphomicrobiales</taxon>
        <taxon>Rhodoblastaceae</taxon>
        <taxon>Rhodoblastus</taxon>
    </lineage>
</organism>
<feature type="region of interest" description="Disordered" evidence="1">
    <location>
        <begin position="1"/>
        <end position="24"/>
    </location>
</feature>
<evidence type="ECO:0000313" key="5">
    <source>
        <dbReference type="Proteomes" id="UP000198418"/>
    </source>
</evidence>
<keyword evidence="2" id="KW-1133">Transmembrane helix</keyword>
<keyword evidence="5" id="KW-1185">Reference proteome</keyword>
<evidence type="ECO:0000313" key="4">
    <source>
        <dbReference type="EMBL" id="SNB66751.1"/>
    </source>
</evidence>
<dbReference type="Proteomes" id="UP000198418">
    <property type="component" value="Unassembled WGS sequence"/>
</dbReference>
<dbReference type="InterPro" id="IPR045594">
    <property type="entry name" value="DUF6460"/>
</dbReference>
<dbReference type="Pfam" id="PF20061">
    <property type="entry name" value="DUF6460"/>
    <property type="match status" value="1"/>
</dbReference>
<feature type="domain" description="DUF6460" evidence="3">
    <location>
        <begin position="76"/>
        <end position="109"/>
    </location>
</feature>
<dbReference type="RefSeq" id="WP_244593061.1">
    <property type="nucleotide sequence ID" value="NZ_FYDG01000002.1"/>
</dbReference>
<protein>
    <recommendedName>
        <fullName evidence="3">DUF6460 domain-containing protein</fullName>
    </recommendedName>
</protein>